<dbReference type="Proteomes" id="UP000814033">
    <property type="component" value="Unassembled WGS sequence"/>
</dbReference>
<name>A0ACB8RS41_9AGAM</name>
<protein>
    <submittedName>
        <fullName evidence="1">Uncharacterized protein</fullName>
    </submittedName>
</protein>
<dbReference type="EMBL" id="MU275911">
    <property type="protein sequence ID" value="KAI0047094.1"/>
    <property type="molecule type" value="Genomic_DNA"/>
</dbReference>
<reference evidence="1" key="2">
    <citation type="journal article" date="2022" name="New Phytol.">
        <title>Evolutionary transition to the ectomycorrhizal habit in the genomes of a hyperdiverse lineage of mushroom-forming fungi.</title>
        <authorList>
            <person name="Looney B."/>
            <person name="Miyauchi S."/>
            <person name="Morin E."/>
            <person name="Drula E."/>
            <person name="Courty P.E."/>
            <person name="Kohler A."/>
            <person name="Kuo A."/>
            <person name="LaButti K."/>
            <person name="Pangilinan J."/>
            <person name="Lipzen A."/>
            <person name="Riley R."/>
            <person name="Andreopoulos W."/>
            <person name="He G."/>
            <person name="Johnson J."/>
            <person name="Nolan M."/>
            <person name="Tritt A."/>
            <person name="Barry K.W."/>
            <person name="Grigoriev I.V."/>
            <person name="Nagy L.G."/>
            <person name="Hibbett D."/>
            <person name="Henrissat B."/>
            <person name="Matheny P.B."/>
            <person name="Labbe J."/>
            <person name="Martin F.M."/>
        </authorList>
    </citation>
    <scope>NUCLEOTIDE SEQUENCE</scope>
    <source>
        <strain evidence="1">FP105234-sp</strain>
    </source>
</reference>
<proteinExistence type="predicted"/>
<accession>A0ACB8RS41</accession>
<reference evidence="1" key="1">
    <citation type="submission" date="2021-02" db="EMBL/GenBank/DDBJ databases">
        <authorList>
            <consortium name="DOE Joint Genome Institute"/>
            <person name="Ahrendt S."/>
            <person name="Looney B.P."/>
            <person name="Miyauchi S."/>
            <person name="Morin E."/>
            <person name="Drula E."/>
            <person name="Courty P.E."/>
            <person name="Chicoki N."/>
            <person name="Fauchery L."/>
            <person name="Kohler A."/>
            <person name="Kuo A."/>
            <person name="Labutti K."/>
            <person name="Pangilinan J."/>
            <person name="Lipzen A."/>
            <person name="Riley R."/>
            <person name="Andreopoulos W."/>
            <person name="He G."/>
            <person name="Johnson J."/>
            <person name="Barry K.W."/>
            <person name="Grigoriev I.V."/>
            <person name="Nagy L."/>
            <person name="Hibbett D."/>
            <person name="Henrissat B."/>
            <person name="Matheny P.B."/>
            <person name="Labbe J."/>
            <person name="Martin F."/>
        </authorList>
    </citation>
    <scope>NUCLEOTIDE SEQUENCE</scope>
    <source>
        <strain evidence="1">FP105234-sp</strain>
    </source>
</reference>
<keyword evidence="2" id="KW-1185">Reference proteome</keyword>
<sequence length="1139" mass="122533">MKDLPHYDPNALRLAARLYSATSRLQNKTTADRVPYLMLLANEVLAVLRYISGEGLKPDDFPRLILRAQDVLLSPEANGSQGWSFNPFHFRIGMRSSIPWDGPLGANPWWEYDAETAVKVSRRLNVTPDDIRNAYTHPHLAPATGNLQSASAPVTPPASVPVTAQPPVNSISPRDRDLPAAPHHLPAAPRQNDSSAPAHRASISSGHASSSSATPKRKRNEIGESARMPPTQPPPRPPNPAPASRQQGPAKAQRPVPVNQPSSASLPKRQRVGNAGADEAGNFAGIFAARPHDLAPAPRSSAAAERHLDQPTLDLAPKRQRVSNAEAGDNARMPAMRPRLSNPFPASHQPTAIPRRRNSSLTTQPPRIVNDVMGQTGSVPSVQPPPPVSSTAATAAPHKIDPPVAPRHPRPSSKTSLGLPSRKTAPPLPLPPPLPTAPPASTQSATMPIPSTSTHSVALSHERGAATNGSEPGDSERVPAVQPTPLVSSVAPRNPTSSPHRRGSPAAAQRSRIPPVKEGASSDQTNADAARIGGVLAPQSLPPQSSSIAHRQSDSFPNAGGRSIGSASQAPSGTPLKRKHVLDAAAEQQVALEDSPSSAKRRKANSQKRGTEPGQASQAIPPQDETRMTTDERGLDQFDIAEDRAAVASAGQAGNKQPSVKKFVPHRLTYPDERRGLPDDVVIVQIPIPGRSSAFDKYAVGTRSQTMMILPCQQCKKLGVECFPGFAHCVLCELRGELCWMLGPLEGETPRETAADGAETSAETERAQRPAPPPKDTPRPIKKNENVSKFPEDYEVGTLKLPGKPRYLLGKKSSPRRETPCTVCRAAGFPCFKDGGKKKCVLCSLRKASCVPVSGSGKVTSARPLDEIELPHIDEEVIVARVGQHKKKGGHREKPKKERKYQWYAVGLYGSKTNKVECVTCHYAVTRDGSPCPCLHGGNKRKGCMLCAARRMPCIPYKPRSRPRIEASVPATAQTAPDPSSSQQPVETPVSPVSFYYDPFAYPDDGMIVDGVIESSVEVIAPAPTRSSEQQGINMPDVSSAGVELKEEQLAALKAEIKAAVRAEVREEVCEEVREGVREGVRAELRAEVREEVRAEVREEVRAEVRAEEETKATARLHQGVVQPITELIVSYHYDCMQV</sequence>
<evidence type="ECO:0000313" key="1">
    <source>
        <dbReference type="EMBL" id="KAI0047094.1"/>
    </source>
</evidence>
<gene>
    <name evidence="1" type="ORF">FA95DRAFT_1285592</name>
</gene>
<comment type="caution">
    <text evidence="1">The sequence shown here is derived from an EMBL/GenBank/DDBJ whole genome shotgun (WGS) entry which is preliminary data.</text>
</comment>
<organism evidence="1 2">
    <name type="scientific">Auriscalpium vulgare</name>
    <dbReference type="NCBI Taxonomy" id="40419"/>
    <lineage>
        <taxon>Eukaryota</taxon>
        <taxon>Fungi</taxon>
        <taxon>Dikarya</taxon>
        <taxon>Basidiomycota</taxon>
        <taxon>Agaricomycotina</taxon>
        <taxon>Agaricomycetes</taxon>
        <taxon>Russulales</taxon>
        <taxon>Auriscalpiaceae</taxon>
        <taxon>Auriscalpium</taxon>
    </lineage>
</organism>
<evidence type="ECO:0000313" key="2">
    <source>
        <dbReference type="Proteomes" id="UP000814033"/>
    </source>
</evidence>